<evidence type="ECO:0000256" key="1">
    <source>
        <dbReference type="ARBA" id="ARBA00022737"/>
    </source>
</evidence>
<dbReference type="SUPFAM" id="SSF48452">
    <property type="entry name" value="TPR-like"/>
    <property type="match status" value="1"/>
</dbReference>
<dbReference type="InterPro" id="IPR011990">
    <property type="entry name" value="TPR-like_helical_dom_sf"/>
</dbReference>
<dbReference type="Pfam" id="PF13414">
    <property type="entry name" value="TPR_11"/>
    <property type="match status" value="1"/>
</dbReference>
<dbReference type="Pfam" id="PF13975">
    <property type="entry name" value="gag-asp_proteas"/>
    <property type="match status" value="1"/>
</dbReference>
<dbReference type="RefSeq" id="WP_204631239.1">
    <property type="nucleotide sequence ID" value="NZ_JADIKF010000038.1"/>
</dbReference>
<keyword evidence="3 4" id="KW-0802">TPR repeat</keyword>
<accession>A0ABS2KGX0</accession>
<dbReference type="InterPro" id="IPR021109">
    <property type="entry name" value="Peptidase_aspartic_dom_sf"/>
</dbReference>
<dbReference type="PANTHER" id="PTHR44858">
    <property type="entry name" value="TETRATRICOPEPTIDE REPEAT PROTEIN 6"/>
    <property type="match status" value="1"/>
</dbReference>
<dbReference type="InterPro" id="IPR019734">
    <property type="entry name" value="TPR_rpt"/>
</dbReference>
<dbReference type="Pfam" id="PF13432">
    <property type="entry name" value="TPR_16"/>
    <property type="match status" value="1"/>
</dbReference>
<dbReference type="Pfam" id="PF13650">
    <property type="entry name" value="Asp_protease_2"/>
    <property type="match status" value="1"/>
</dbReference>
<dbReference type="Gene3D" id="2.40.70.10">
    <property type="entry name" value="Acid Proteases"/>
    <property type="match status" value="2"/>
</dbReference>
<feature type="domain" description="Peptidase A2" evidence="7">
    <location>
        <begin position="193"/>
        <end position="233"/>
    </location>
</feature>
<dbReference type="PROSITE" id="PS50175">
    <property type="entry name" value="ASP_PROT_RETROV"/>
    <property type="match status" value="2"/>
</dbReference>
<dbReference type="SUPFAM" id="SSF50630">
    <property type="entry name" value="Acid proteases"/>
    <property type="match status" value="2"/>
</dbReference>
<dbReference type="CDD" id="cd05483">
    <property type="entry name" value="retropepsin_like_bacteria"/>
    <property type="match status" value="2"/>
</dbReference>
<evidence type="ECO:0000313" key="9">
    <source>
        <dbReference type="Proteomes" id="UP001430193"/>
    </source>
</evidence>
<gene>
    <name evidence="8" type="ORF">ISS99_08810</name>
</gene>
<dbReference type="PANTHER" id="PTHR44858:SF1">
    <property type="entry name" value="UDP-N-ACETYLGLUCOSAMINE--PEPTIDE N-ACETYLGLUCOSAMINYLTRANSFERASE SPINDLY-RELATED"/>
    <property type="match status" value="1"/>
</dbReference>
<dbReference type="Gene3D" id="1.25.40.10">
    <property type="entry name" value="Tetratricopeptide repeat domain"/>
    <property type="match status" value="2"/>
</dbReference>
<feature type="repeat" description="TPR" evidence="4">
    <location>
        <begin position="365"/>
        <end position="398"/>
    </location>
</feature>
<name>A0ABS2KGX0_9GAMM</name>
<protein>
    <submittedName>
        <fullName evidence="8">Aspartyl protease family protein</fullName>
    </submittedName>
</protein>
<evidence type="ECO:0000256" key="6">
    <source>
        <dbReference type="SAM" id="SignalP"/>
    </source>
</evidence>
<feature type="repeat" description="TPR" evidence="4">
    <location>
        <begin position="505"/>
        <end position="538"/>
    </location>
</feature>
<dbReference type="SMART" id="SM00028">
    <property type="entry name" value="TPR"/>
    <property type="match status" value="3"/>
</dbReference>
<sequence length="586" mass="62530">MVRVGCVVVGCLLAGQAWASSTCQVKDFGTLSVEMIGGQAVTAVKINGQDARLLVDTGAFFSSMSKANAQSLGLKLRAAPFGFRIGGIGGSTSAQIGIAQQFTILNTTLKDIEFIVGGTDIGYGLLGANLLDIADLELDLADGKVTLFKPEHCDKWAMAYWTKTGYQVANTEDSYNQNDRRTFVDVMVNGKKVRALIDSGAHATMLSRDAAERAGLDLNAPGVKVSGTYGIGSKVVKTWIVHVDAFSVGTETIHNSEMEVLDGSFTNIGTDMLLGADFLLAHRVFIANSQHKMYFTYNGGRVFAGAQAPSDTGKADAATGADGDDTKPRTASDYDLAGEAHLSRGEPKEAIADLNEAIRMAPDQPAYYVARSRALGADRQFDAALADLNKALSLDPKNVDALLARAQWRVRHKDPAGAAIDLTTASSLVPPDSRQSLIIADVYIELGQPDAAIPLLDAWIHTHGNDAMLGIALNARCWARGQLNQQLDDALSDCRKAIKRDGEKPAYLDSLGLVQLRLGHYDDAIKAYQQGLAVNPHLAWSRYGLGLAEVRNGQADAGHADMAAARAINPRIQIMAAKFGLTESGH</sequence>
<keyword evidence="8" id="KW-0645">Protease</keyword>
<evidence type="ECO:0000313" key="8">
    <source>
        <dbReference type="EMBL" id="MBM7129623.1"/>
    </source>
</evidence>
<feature type="chain" id="PRO_5046228409" evidence="6">
    <location>
        <begin position="20"/>
        <end position="586"/>
    </location>
</feature>
<feature type="region of interest" description="Disordered" evidence="5">
    <location>
        <begin position="308"/>
        <end position="332"/>
    </location>
</feature>
<evidence type="ECO:0000256" key="5">
    <source>
        <dbReference type="SAM" id="MobiDB-lite"/>
    </source>
</evidence>
<comment type="caution">
    <text evidence="8">The sequence shown here is derived from an EMBL/GenBank/DDBJ whole genome shotgun (WGS) entry which is preliminary data.</text>
</comment>
<evidence type="ECO:0000256" key="3">
    <source>
        <dbReference type="ARBA" id="ARBA00022803"/>
    </source>
</evidence>
<keyword evidence="9" id="KW-1185">Reference proteome</keyword>
<evidence type="ECO:0000259" key="7">
    <source>
        <dbReference type="PROSITE" id="PS50175"/>
    </source>
</evidence>
<feature type="domain" description="Peptidase A2" evidence="7">
    <location>
        <begin position="51"/>
        <end position="130"/>
    </location>
</feature>
<feature type="repeat" description="TPR" evidence="4">
    <location>
        <begin position="331"/>
        <end position="364"/>
    </location>
</feature>
<dbReference type="Pfam" id="PF13181">
    <property type="entry name" value="TPR_8"/>
    <property type="match status" value="1"/>
</dbReference>
<dbReference type="PROSITE" id="PS50005">
    <property type="entry name" value="TPR"/>
    <property type="match status" value="3"/>
</dbReference>
<dbReference type="GO" id="GO:0008233">
    <property type="term" value="F:peptidase activity"/>
    <property type="evidence" value="ECO:0007669"/>
    <property type="project" value="UniProtKB-KW"/>
</dbReference>
<organism evidence="8 9">
    <name type="scientific">Dyella mobilis</name>
    <dbReference type="NCBI Taxonomy" id="1849582"/>
    <lineage>
        <taxon>Bacteria</taxon>
        <taxon>Pseudomonadati</taxon>
        <taxon>Pseudomonadota</taxon>
        <taxon>Gammaproteobacteria</taxon>
        <taxon>Lysobacterales</taxon>
        <taxon>Rhodanobacteraceae</taxon>
        <taxon>Dyella</taxon>
    </lineage>
</organism>
<evidence type="ECO:0000256" key="4">
    <source>
        <dbReference type="PROSITE-ProRule" id="PRU00339"/>
    </source>
</evidence>
<feature type="signal peptide" evidence="6">
    <location>
        <begin position="1"/>
        <end position="19"/>
    </location>
</feature>
<evidence type="ECO:0000256" key="2">
    <source>
        <dbReference type="ARBA" id="ARBA00022801"/>
    </source>
</evidence>
<reference evidence="8" key="1">
    <citation type="submission" date="2020-10" db="EMBL/GenBank/DDBJ databases">
        <title>Phylogeny of dyella-like bacteria.</title>
        <authorList>
            <person name="Fu J."/>
        </authorList>
    </citation>
    <scope>NUCLEOTIDE SEQUENCE</scope>
    <source>
        <strain evidence="8">DHON07</strain>
    </source>
</reference>
<dbReference type="InterPro" id="IPR034122">
    <property type="entry name" value="Retropepsin-like_bacterial"/>
</dbReference>
<dbReference type="Proteomes" id="UP001430193">
    <property type="component" value="Unassembled WGS sequence"/>
</dbReference>
<keyword evidence="1" id="KW-0677">Repeat</keyword>
<feature type="compositionally biased region" description="Low complexity" evidence="5">
    <location>
        <begin position="311"/>
        <end position="321"/>
    </location>
</feature>
<dbReference type="InterPro" id="IPR050498">
    <property type="entry name" value="Ycf3"/>
</dbReference>
<dbReference type="GO" id="GO:0006508">
    <property type="term" value="P:proteolysis"/>
    <property type="evidence" value="ECO:0007669"/>
    <property type="project" value="UniProtKB-KW"/>
</dbReference>
<keyword evidence="6" id="KW-0732">Signal</keyword>
<proteinExistence type="predicted"/>
<keyword evidence="2" id="KW-0378">Hydrolase</keyword>
<dbReference type="EMBL" id="JADIKF010000038">
    <property type="protein sequence ID" value="MBM7129623.1"/>
    <property type="molecule type" value="Genomic_DNA"/>
</dbReference>
<dbReference type="InterPro" id="IPR001995">
    <property type="entry name" value="Peptidase_A2_cat"/>
</dbReference>